<dbReference type="RefSeq" id="WP_310268675.1">
    <property type="nucleotide sequence ID" value="NZ_JAVDXU010000003.1"/>
</dbReference>
<dbReference type="Pfam" id="PF11231">
    <property type="entry name" value="DUF3034"/>
    <property type="match status" value="1"/>
</dbReference>
<feature type="chain" id="PRO_5047415032" description="DUF3034 family protein" evidence="1">
    <location>
        <begin position="20"/>
        <end position="297"/>
    </location>
</feature>
<evidence type="ECO:0000256" key="1">
    <source>
        <dbReference type="SAM" id="SignalP"/>
    </source>
</evidence>
<gene>
    <name evidence="2" type="ORF">J2X20_004110</name>
</gene>
<accession>A0ABU1YRF7</accession>
<comment type="caution">
    <text evidence="2">The sequence shown here is derived from an EMBL/GenBank/DDBJ whole genome shotgun (WGS) entry which is preliminary data.</text>
</comment>
<name>A0ABU1YRF7_ROSSA</name>
<reference evidence="2 3" key="1">
    <citation type="submission" date="2023-07" db="EMBL/GenBank/DDBJ databases">
        <title>Sorghum-associated microbial communities from plants grown in Nebraska, USA.</title>
        <authorList>
            <person name="Schachtman D."/>
        </authorList>
    </citation>
    <scope>NUCLEOTIDE SEQUENCE [LARGE SCALE GENOMIC DNA]</scope>
    <source>
        <strain evidence="2 3">BE314</strain>
    </source>
</reference>
<dbReference type="Proteomes" id="UP001180453">
    <property type="component" value="Unassembled WGS sequence"/>
</dbReference>
<sequence length="297" mass="30894">MRRPVLLLTAALLSAPALAQSGGKLLLTGGVSSIDGAAGGGLTPWAITGSYATAGEFGATAFITRAKTGNYGLLTYGAAAAFHDRVEVSLAKQDFDTESNLAPLGLDGLHLKQDILGVKLRLTGDAVLDSDTLMPQIAIGLEHKKTHAGNLGPTLFGPLGAKDSGTDFYASATKLFLAEGVLVNLTLRATKANQNGLLGFGGAQGKGLRLQPEFSIAKLLAKNLAIGFELRAKPDNLNNSILGAGALKEDDWKDVFVAWAPNKHFSLTAAWVDLGSIAPAVQPKRQTGSYLSAQFAL</sequence>
<evidence type="ECO:0008006" key="4">
    <source>
        <dbReference type="Google" id="ProtNLM"/>
    </source>
</evidence>
<keyword evidence="3" id="KW-1185">Reference proteome</keyword>
<feature type="signal peptide" evidence="1">
    <location>
        <begin position="1"/>
        <end position="19"/>
    </location>
</feature>
<keyword evidence="1" id="KW-0732">Signal</keyword>
<dbReference type="InterPro" id="IPR021393">
    <property type="entry name" value="DUF3034"/>
</dbReference>
<organism evidence="2 3">
    <name type="scientific">Roseateles saccharophilus</name>
    <name type="common">Pseudomonas saccharophila</name>
    <dbReference type="NCBI Taxonomy" id="304"/>
    <lineage>
        <taxon>Bacteria</taxon>
        <taxon>Pseudomonadati</taxon>
        <taxon>Pseudomonadota</taxon>
        <taxon>Betaproteobacteria</taxon>
        <taxon>Burkholderiales</taxon>
        <taxon>Sphaerotilaceae</taxon>
        <taxon>Roseateles</taxon>
    </lineage>
</organism>
<evidence type="ECO:0000313" key="2">
    <source>
        <dbReference type="EMBL" id="MDR7271442.1"/>
    </source>
</evidence>
<dbReference type="EMBL" id="JAVDXU010000003">
    <property type="protein sequence ID" value="MDR7271442.1"/>
    <property type="molecule type" value="Genomic_DNA"/>
</dbReference>
<evidence type="ECO:0000313" key="3">
    <source>
        <dbReference type="Proteomes" id="UP001180453"/>
    </source>
</evidence>
<proteinExistence type="predicted"/>
<protein>
    <recommendedName>
        <fullName evidence="4">DUF3034 family protein</fullName>
    </recommendedName>
</protein>